<dbReference type="InterPro" id="IPR015963">
    <property type="entry name" value="Uridylate_kinase_bac"/>
</dbReference>
<feature type="binding site" evidence="11">
    <location>
        <position position="76"/>
    </location>
    <ligand>
        <name>UMP</name>
        <dbReference type="ChEBI" id="CHEBI:57865"/>
    </ligand>
</feature>
<dbReference type="InterPro" id="IPR036393">
    <property type="entry name" value="AceGlu_kinase-like_sf"/>
</dbReference>
<evidence type="ECO:0000256" key="1">
    <source>
        <dbReference type="ARBA" id="ARBA00004496"/>
    </source>
</evidence>
<keyword evidence="6 11" id="KW-0547">Nucleotide-binding</keyword>
<accession>A0A0C1E913</accession>
<dbReference type="InterPro" id="IPR001048">
    <property type="entry name" value="Asp/Glu/Uridylate_kinase"/>
</dbReference>
<dbReference type="UniPathway" id="UPA00159">
    <property type="reaction ID" value="UER00275"/>
</dbReference>
<comment type="caution">
    <text evidence="13">The sequence shown here is derived from an EMBL/GenBank/DDBJ whole genome shotgun (WGS) entry which is preliminary data.</text>
</comment>
<dbReference type="Gene3D" id="3.40.1160.10">
    <property type="entry name" value="Acetylglutamate kinase-like"/>
    <property type="match status" value="1"/>
</dbReference>
<feature type="binding site" evidence="11">
    <location>
        <begin position="14"/>
        <end position="17"/>
    </location>
    <ligand>
        <name>ATP</name>
        <dbReference type="ChEBI" id="CHEBI:30616"/>
    </ligand>
</feature>
<comment type="function">
    <text evidence="11">Catalyzes the reversible phosphorylation of UMP to UDP.</text>
</comment>
<proteinExistence type="inferred from homology"/>
<feature type="binding site" evidence="11">
    <location>
        <position position="173"/>
    </location>
    <ligand>
        <name>ATP</name>
        <dbReference type="ChEBI" id="CHEBI:30616"/>
    </ligand>
</feature>
<reference evidence="13 14" key="1">
    <citation type="journal article" date="2014" name="Mol. Biol. Evol.">
        <title>Massive expansion of Ubiquitination-related gene families within the Chlamydiae.</title>
        <authorList>
            <person name="Domman D."/>
            <person name="Collingro A."/>
            <person name="Lagkouvardos I."/>
            <person name="Gehre L."/>
            <person name="Weinmaier T."/>
            <person name="Rattei T."/>
            <person name="Subtil A."/>
            <person name="Horn M."/>
        </authorList>
    </citation>
    <scope>NUCLEOTIDE SEQUENCE [LARGE SCALE GENOMIC DNA]</scope>
    <source>
        <strain evidence="13 14">OEW1</strain>
    </source>
</reference>
<dbReference type="HAMAP" id="MF_01220_B">
    <property type="entry name" value="PyrH_B"/>
    <property type="match status" value="1"/>
</dbReference>
<dbReference type="PANTHER" id="PTHR42833">
    <property type="entry name" value="URIDYLATE KINASE"/>
    <property type="match status" value="1"/>
</dbReference>
<feature type="binding site" evidence="11">
    <location>
        <position position="170"/>
    </location>
    <ligand>
        <name>ATP</name>
        <dbReference type="ChEBI" id="CHEBI:30616"/>
    </ligand>
</feature>
<keyword evidence="5 11" id="KW-0808">Transferase</keyword>
<sequence length="242" mass="26490">MDIHTNKHKRILLKLSGEILIGPTKFGIDYAACQSVAHSLKKIHDNQHELGIVIGGGNIFRGINLKELGMPRTPSDHVGMLATLMNGIVLQQALESIGCQSKVMSAIECPQIASSYRWSDATNLLKEGKILIFVGGTGNPYFTTDTAAALRASEIQADVLLKATKVDGIYNKDPIKHPDAVKYGKMSYSQFLAEKLEVMDATSVALCRNNHIPILVFNMQLLECGQINIASLIEKGTYVEEH</sequence>
<keyword evidence="4 11" id="KW-0963">Cytoplasm</keyword>
<feature type="domain" description="Aspartate/glutamate/uridylate kinase" evidence="12">
    <location>
        <begin position="9"/>
        <end position="218"/>
    </location>
</feature>
<dbReference type="PRINTS" id="PR00474">
    <property type="entry name" value="GLU5KINASE"/>
</dbReference>
<evidence type="ECO:0000256" key="3">
    <source>
        <dbReference type="ARBA" id="ARBA00007614"/>
    </source>
</evidence>
<feature type="binding site" evidence="11">
    <location>
        <position position="61"/>
    </location>
    <ligand>
        <name>ATP</name>
        <dbReference type="ChEBI" id="CHEBI:30616"/>
    </ligand>
</feature>
<name>A0A0C1E913_9BACT</name>
<dbReference type="GO" id="GO:0044210">
    <property type="term" value="P:'de novo' CTP biosynthetic process"/>
    <property type="evidence" value="ECO:0007669"/>
    <property type="project" value="UniProtKB-UniRule"/>
</dbReference>
<comment type="caution">
    <text evidence="11">Lacks conserved residue(s) required for the propagation of feature annotation.</text>
</comment>
<dbReference type="FunFam" id="3.40.1160.10:FF:000001">
    <property type="entry name" value="Uridylate kinase"/>
    <property type="match status" value="1"/>
</dbReference>
<dbReference type="CDD" id="cd04254">
    <property type="entry name" value="AAK_UMPK-PyrH-Ec"/>
    <property type="match status" value="1"/>
</dbReference>
<comment type="subunit">
    <text evidence="11">Homohexamer.</text>
</comment>
<feature type="binding site" evidence="11">
    <location>
        <position position="164"/>
    </location>
    <ligand>
        <name>ATP</name>
        <dbReference type="ChEBI" id="CHEBI:30616"/>
    </ligand>
</feature>
<keyword evidence="7 11" id="KW-0418">Kinase</keyword>
<dbReference type="AlphaFoldDB" id="A0A0C1E913"/>
<dbReference type="InterPro" id="IPR011817">
    <property type="entry name" value="Uridylate_kinase"/>
</dbReference>
<dbReference type="GO" id="GO:0006225">
    <property type="term" value="P:UDP biosynthetic process"/>
    <property type="evidence" value="ECO:0007669"/>
    <property type="project" value="TreeGrafter"/>
</dbReference>
<dbReference type="Pfam" id="PF00696">
    <property type="entry name" value="AA_kinase"/>
    <property type="match status" value="1"/>
</dbReference>
<evidence type="ECO:0000256" key="4">
    <source>
        <dbReference type="ARBA" id="ARBA00022490"/>
    </source>
</evidence>
<evidence type="ECO:0000256" key="7">
    <source>
        <dbReference type="ARBA" id="ARBA00022777"/>
    </source>
</evidence>
<keyword evidence="8 11" id="KW-0067">ATP-binding</keyword>
<evidence type="ECO:0000256" key="11">
    <source>
        <dbReference type="HAMAP-Rule" id="MF_01220"/>
    </source>
</evidence>
<comment type="similarity">
    <text evidence="3 11">Belongs to the UMP kinase family.</text>
</comment>
<comment type="catalytic activity">
    <reaction evidence="10 11">
        <text>UMP + ATP = UDP + ADP</text>
        <dbReference type="Rhea" id="RHEA:24400"/>
        <dbReference type="ChEBI" id="CHEBI:30616"/>
        <dbReference type="ChEBI" id="CHEBI:57865"/>
        <dbReference type="ChEBI" id="CHEBI:58223"/>
        <dbReference type="ChEBI" id="CHEBI:456216"/>
        <dbReference type="EC" id="2.7.4.22"/>
    </reaction>
</comment>
<feature type="binding site" evidence="11">
    <location>
        <begin position="137"/>
        <end position="144"/>
    </location>
    <ligand>
        <name>UMP</name>
        <dbReference type="ChEBI" id="CHEBI:57865"/>
    </ligand>
</feature>
<comment type="pathway">
    <text evidence="2 11">Pyrimidine metabolism; CTP biosynthesis via de novo pathway; UDP from UMP (UMPK route): step 1/1.</text>
</comment>
<dbReference type="InterPro" id="IPR001057">
    <property type="entry name" value="Glu/AcGlu_kinase"/>
</dbReference>
<dbReference type="EMBL" id="JSAM01000112">
    <property type="protein sequence ID" value="KIA76563.1"/>
    <property type="molecule type" value="Genomic_DNA"/>
</dbReference>
<dbReference type="GO" id="GO:0033862">
    <property type="term" value="F:UMP kinase activity"/>
    <property type="evidence" value="ECO:0007669"/>
    <property type="project" value="UniProtKB-EC"/>
</dbReference>
<dbReference type="PATRIC" id="fig|83552.4.peg.2340"/>
<dbReference type="RefSeq" id="WP_013924082.1">
    <property type="nucleotide sequence ID" value="NZ_BAWW01000066.1"/>
</dbReference>
<evidence type="ECO:0000256" key="5">
    <source>
        <dbReference type="ARBA" id="ARBA00022679"/>
    </source>
</evidence>
<feature type="binding site" evidence="11">
    <location>
        <position position="57"/>
    </location>
    <ligand>
        <name>ATP</name>
        <dbReference type="ChEBI" id="CHEBI:30616"/>
    </ligand>
</feature>
<dbReference type="PANTHER" id="PTHR42833:SF4">
    <property type="entry name" value="URIDYLATE KINASE PUMPKIN, CHLOROPLASTIC"/>
    <property type="match status" value="1"/>
</dbReference>
<organism evidence="13 14">
    <name type="scientific">Parachlamydia acanthamoebae</name>
    <dbReference type="NCBI Taxonomy" id="83552"/>
    <lineage>
        <taxon>Bacteria</taxon>
        <taxon>Pseudomonadati</taxon>
        <taxon>Chlamydiota</taxon>
        <taxon>Chlamydiia</taxon>
        <taxon>Parachlamydiales</taxon>
        <taxon>Parachlamydiaceae</taxon>
        <taxon>Parachlamydia</taxon>
    </lineage>
</organism>
<evidence type="ECO:0000256" key="6">
    <source>
        <dbReference type="ARBA" id="ARBA00022741"/>
    </source>
</evidence>
<protein>
    <recommendedName>
        <fullName evidence="11">Uridylate kinase</fullName>
        <shortName evidence="11">UK</shortName>
        <ecNumber evidence="11">2.7.4.22</ecNumber>
    </recommendedName>
    <alternativeName>
        <fullName evidence="11">Uridine monophosphate kinase</fullName>
        <shortName evidence="11">UMP kinase</shortName>
        <shortName evidence="11">UMPK</shortName>
    </alternativeName>
</protein>
<keyword evidence="9 11" id="KW-0665">Pyrimidine biosynthesis</keyword>
<feature type="binding site" evidence="11">
    <location>
        <position position="56"/>
    </location>
    <ligand>
        <name>UMP</name>
        <dbReference type="ChEBI" id="CHEBI:57865"/>
    </ligand>
</feature>
<evidence type="ECO:0000256" key="10">
    <source>
        <dbReference type="ARBA" id="ARBA00047767"/>
    </source>
</evidence>
<dbReference type="NCBIfam" id="TIGR02075">
    <property type="entry name" value="pyrH_bact"/>
    <property type="match status" value="1"/>
</dbReference>
<dbReference type="OMA" id="LMGDKQF"/>
<comment type="activity regulation">
    <text evidence="11">Inhibited by UTP.</text>
</comment>
<evidence type="ECO:0000313" key="14">
    <source>
        <dbReference type="Proteomes" id="UP000031307"/>
    </source>
</evidence>
<dbReference type="GO" id="GO:0005524">
    <property type="term" value="F:ATP binding"/>
    <property type="evidence" value="ECO:0007669"/>
    <property type="project" value="UniProtKB-KW"/>
</dbReference>
<dbReference type="SUPFAM" id="SSF53633">
    <property type="entry name" value="Carbamate kinase-like"/>
    <property type="match status" value="1"/>
</dbReference>
<evidence type="ECO:0000256" key="8">
    <source>
        <dbReference type="ARBA" id="ARBA00022840"/>
    </source>
</evidence>
<evidence type="ECO:0000259" key="12">
    <source>
        <dbReference type="Pfam" id="PF00696"/>
    </source>
</evidence>
<evidence type="ECO:0000313" key="13">
    <source>
        <dbReference type="EMBL" id="KIA76563.1"/>
    </source>
</evidence>
<dbReference type="PIRSF" id="PIRSF005650">
    <property type="entry name" value="Uridylate_kin"/>
    <property type="match status" value="1"/>
</dbReference>
<gene>
    <name evidence="11 13" type="primary">pyrH</name>
    <name evidence="13" type="ORF">DB43_AB00280</name>
</gene>
<comment type="subcellular location">
    <subcellularLocation>
        <location evidence="1 11">Cytoplasm</location>
    </subcellularLocation>
</comment>
<dbReference type="Proteomes" id="UP000031307">
    <property type="component" value="Unassembled WGS sequence"/>
</dbReference>
<evidence type="ECO:0000256" key="9">
    <source>
        <dbReference type="ARBA" id="ARBA00022975"/>
    </source>
</evidence>
<dbReference type="GO" id="GO:0005737">
    <property type="term" value="C:cytoplasm"/>
    <property type="evidence" value="ECO:0007669"/>
    <property type="project" value="UniProtKB-SubCell"/>
</dbReference>
<evidence type="ECO:0000256" key="2">
    <source>
        <dbReference type="ARBA" id="ARBA00004791"/>
    </source>
</evidence>
<dbReference type="EC" id="2.7.4.22" evidence="11"/>